<evidence type="ECO:0000259" key="8">
    <source>
        <dbReference type="Pfam" id="PF13359"/>
    </source>
</evidence>
<feature type="domain" description="DDE Tnp4" evidence="8">
    <location>
        <begin position="193"/>
        <end position="352"/>
    </location>
</feature>
<dbReference type="AlphaFoldDB" id="A0A226CV25"/>
<evidence type="ECO:0000313" key="9">
    <source>
        <dbReference type="EMBL" id="OXA36853.1"/>
    </source>
</evidence>
<name>A0A226CV25_FOLCA</name>
<dbReference type="GO" id="GO:0005634">
    <property type="term" value="C:nucleus"/>
    <property type="evidence" value="ECO:0007669"/>
    <property type="project" value="UniProtKB-SubCell"/>
</dbReference>
<dbReference type="OMA" id="NTRDGWQ"/>
<dbReference type="InterPro" id="IPR027806">
    <property type="entry name" value="HARBI1_dom"/>
</dbReference>
<reference evidence="9 10" key="1">
    <citation type="submission" date="2015-12" db="EMBL/GenBank/DDBJ databases">
        <title>The genome of Folsomia candida.</title>
        <authorList>
            <person name="Faddeeva A."/>
            <person name="Derks M.F."/>
            <person name="Anvar Y."/>
            <person name="Smit S."/>
            <person name="Van Straalen N."/>
            <person name="Roelofs D."/>
        </authorList>
    </citation>
    <scope>NUCLEOTIDE SEQUENCE [LARGE SCALE GENOMIC DNA]</scope>
    <source>
        <strain evidence="9 10">VU population</strain>
        <tissue evidence="9">Whole body</tissue>
    </source>
</reference>
<keyword evidence="10" id="KW-1185">Reference proteome</keyword>
<comment type="caution">
    <text evidence="9">The sequence shown here is derived from an EMBL/GenBank/DDBJ whole genome shotgun (WGS) entry which is preliminary data.</text>
</comment>
<dbReference type="Pfam" id="PF13359">
    <property type="entry name" value="DDE_Tnp_4"/>
    <property type="match status" value="1"/>
</dbReference>
<evidence type="ECO:0000256" key="4">
    <source>
        <dbReference type="ARBA" id="ARBA00022722"/>
    </source>
</evidence>
<dbReference type="PANTHER" id="PTHR22930">
    <property type="match status" value="1"/>
</dbReference>
<comment type="similarity">
    <text evidence="3">Belongs to the HARBI1 family.</text>
</comment>
<organism evidence="9 10">
    <name type="scientific">Folsomia candida</name>
    <name type="common">Springtail</name>
    <dbReference type="NCBI Taxonomy" id="158441"/>
    <lineage>
        <taxon>Eukaryota</taxon>
        <taxon>Metazoa</taxon>
        <taxon>Ecdysozoa</taxon>
        <taxon>Arthropoda</taxon>
        <taxon>Hexapoda</taxon>
        <taxon>Collembola</taxon>
        <taxon>Entomobryomorpha</taxon>
        <taxon>Isotomoidea</taxon>
        <taxon>Isotomidae</taxon>
        <taxon>Proisotominae</taxon>
        <taxon>Folsomia</taxon>
    </lineage>
</organism>
<keyword evidence="7" id="KW-0539">Nucleus</keyword>
<evidence type="ECO:0000256" key="3">
    <source>
        <dbReference type="ARBA" id="ARBA00006958"/>
    </source>
</evidence>
<evidence type="ECO:0000256" key="6">
    <source>
        <dbReference type="ARBA" id="ARBA00022801"/>
    </source>
</evidence>
<comment type="subcellular location">
    <subcellularLocation>
        <location evidence="2">Nucleus</location>
    </subcellularLocation>
</comment>
<dbReference type="GO" id="GO:0046872">
    <property type="term" value="F:metal ion binding"/>
    <property type="evidence" value="ECO:0007669"/>
    <property type="project" value="UniProtKB-KW"/>
</dbReference>
<dbReference type="Proteomes" id="UP000198287">
    <property type="component" value="Unassembled WGS sequence"/>
</dbReference>
<evidence type="ECO:0000256" key="2">
    <source>
        <dbReference type="ARBA" id="ARBA00004123"/>
    </source>
</evidence>
<accession>A0A226CV25</accession>
<keyword evidence="6" id="KW-0378">Hydrolase</keyword>
<dbReference type="InterPro" id="IPR045249">
    <property type="entry name" value="HARBI1-like"/>
</dbReference>
<evidence type="ECO:0000313" key="10">
    <source>
        <dbReference type="Proteomes" id="UP000198287"/>
    </source>
</evidence>
<dbReference type="GO" id="GO:0016787">
    <property type="term" value="F:hydrolase activity"/>
    <property type="evidence" value="ECO:0007669"/>
    <property type="project" value="UniProtKB-KW"/>
</dbReference>
<comment type="cofactor">
    <cofactor evidence="1">
        <name>a divalent metal cation</name>
        <dbReference type="ChEBI" id="CHEBI:60240"/>
    </cofactor>
</comment>
<proteinExistence type="inferred from homology"/>
<sequence>MPKISQKRRYINDLCQIASTELIWSTNSNTRDGWQEFDDIVDEILLTEAIRYIVPRNPVPKSDQWYRNVLPDYNDDLFRKFLRVSRLNFGRILLMIQDHHVFRSNSSKKQTPVDKQLAITLYKLGNDGSSNSIHNVAAVFGIGGGGSVMLIIERVLKAILSLEHNYIRWPDENERANIELFMGDKLPKCIGYIDGSHIPLDEAQLDDPESYFTRKQRYAIHLQAVCDNDRIIRNIFIGYPGSVHDARVYSNSEIGIRPESFLTNGQWIAGDSVYAVSDFMITPFRNNATAGTASQRRAFNKYFSKYRVNIECVFGIMKETFGSLKGLRIRVDKQRGHKLACDWIMACCILYNIIKPTLPAIIVEDLGEEDHEMPEATRGNDRKRIGLFNFITGKLALQ</sequence>
<gene>
    <name evidence="9" type="ORF">Fcan01_28378</name>
</gene>
<keyword evidence="5" id="KW-0479">Metal-binding</keyword>
<dbReference type="GO" id="GO:0004518">
    <property type="term" value="F:nuclease activity"/>
    <property type="evidence" value="ECO:0007669"/>
    <property type="project" value="UniProtKB-KW"/>
</dbReference>
<evidence type="ECO:0000256" key="1">
    <source>
        <dbReference type="ARBA" id="ARBA00001968"/>
    </source>
</evidence>
<evidence type="ECO:0000256" key="5">
    <source>
        <dbReference type="ARBA" id="ARBA00022723"/>
    </source>
</evidence>
<dbReference type="PANTHER" id="PTHR22930:SF85">
    <property type="entry name" value="GH03217P-RELATED"/>
    <property type="match status" value="1"/>
</dbReference>
<protein>
    <submittedName>
        <fullName evidence="9">Putative nuclease HARBI1</fullName>
    </submittedName>
</protein>
<dbReference type="EMBL" id="LNIX01000070">
    <property type="protein sequence ID" value="OXA36853.1"/>
    <property type="molecule type" value="Genomic_DNA"/>
</dbReference>
<evidence type="ECO:0000256" key="7">
    <source>
        <dbReference type="ARBA" id="ARBA00023242"/>
    </source>
</evidence>
<dbReference type="OrthoDB" id="7788538at2759"/>
<keyword evidence="4" id="KW-0540">Nuclease</keyword>